<evidence type="ECO:0000256" key="2">
    <source>
        <dbReference type="ARBA" id="ARBA00022737"/>
    </source>
</evidence>
<dbReference type="OrthoDB" id="7668193at2759"/>
<proteinExistence type="predicted"/>
<reference evidence="3 4" key="1">
    <citation type="journal article" date="2018" name="Gigascience">
        <title>Genomes of trombidid mites reveal novel predicted allergens and laterally-transferred genes associated with secondary metabolism.</title>
        <authorList>
            <person name="Dong X."/>
            <person name="Chaisiri K."/>
            <person name="Xia D."/>
            <person name="Armstrong S.D."/>
            <person name="Fang Y."/>
            <person name="Donnelly M.J."/>
            <person name="Kadowaki T."/>
            <person name="McGarry J.W."/>
            <person name="Darby A.C."/>
            <person name="Makepeace B.L."/>
        </authorList>
    </citation>
    <scope>NUCLEOTIDE SEQUENCE [LARGE SCALE GENOMIC DNA]</scope>
    <source>
        <strain evidence="3">UoL-UT</strain>
    </source>
</reference>
<dbReference type="PANTHER" id="PTHR19854">
    <property type="entry name" value="TRANSDUCIN BETA-LIKE 3"/>
    <property type="match status" value="1"/>
</dbReference>
<dbReference type="AlphaFoldDB" id="A0A443SCR5"/>
<dbReference type="EMBL" id="NCKV01003861">
    <property type="protein sequence ID" value="RWS25297.1"/>
    <property type="molecule type" value="Genomic_DNA"/>
</dbReference>
<dbReference type="SUPFAM" id="SSF50978">
    <property type="entry name" value="WD40 repeat-like"/>
    <property type="match status" value="1"/>
</dbReference>
<evidence type="ECO:0000313" key="4">
    <source>
        <dbReference type="Proteomes" id="UP000288716"/>
    </source>
</evidence>
<dbReference type="PANTHER" id="PTHR19854:SF1">
    <property type="entry name" value="GUANINE NUCLEOTIDE-BINDING PROTEIN SUBUNIT BETA-LIKE PROTEIN 1"/>
    <property type="match status" value="1"/>
</dbReference>
<accession>A0A443SCR5</accession>
<dbReference type="STRING" id="299467.A0A443SCR5"/>
<dbReference type="Pfam" id="PF00400">
    <property type="entry name" value="WD40"/>
    <property type="match status" value="1"/>
</dbReference>
<dbReference type="InterPro" id="IPR036322">
    <property type="entry name" value="WD40_repeat_dom_sf"/>
</dbReference>
<dbReference type="Gene3D" id="2.130.10.10">
    <property type="entry name" value="YVTN repeat-like/Quinoprotein amine dehydrogenase"/>
    <property type="match status" value="2"/>
</dbReference>
<evidence type="ECO:0000256" key="1">
    <source>
        <dbReference type="ARBA" id="ARBA00022574"/>
    </source>
</evidence>
<dbReference type="VEuPathDB" id="VectorBase:LDEU006743"/>
<dbReference type="SMART" id="SM00320">
    <property type="entry name" value="WD40"/>
    <property type="match status" value="4"/>
</dbReference>
<protein>
    <submittedName>
        <fullName evidence="3">Uncharacterized protein</fullName>
    </submittedName>
</protein>
<sequence length="350" mass="39132">MRKISTSDNQSNDPVAILNEHFSPVTAACFIVIDGKEFLVTGSLNGDVFVNDLNACRAVSKMIATHSNKVVSLQALSSNIYPFLSQGRDGIINIYKSISDKNLEPKFESFLLTNCSQFCLTPVALIDLVDSVLVALPISDAEHLVSVRYINLESKASFESDAIHQQKSEKRNLVTSLKLSHSLFSNYLFVADDASTLQCYALSFDVETKGIVVKAIDFLHNIFDSEPINCIEFDLNKYEGVLGSSSDQLVIFKLTETNLIQTNSIKLANPGTSCIALRGDYKLCVASGWDHRIRIFKWPAMKPLKVLYFHNDTIDCITYSRKNLSEKHYFAVCCADGLVTIWDFYNYKVV</sequence>
<name>A0A443SCR5_9ACAR</name>
<keyword evidence="1" id="KW-0853">WD repeat</keyword>
<dbReference type="InterPro" id="IPR001680">
    <property type="entry name" value="WD40_rpt"/>
</dbReference>
<dbReference type="InterPro" id="IPR015943">
    <property type="entry name" value="WD40/YVTN_repeat-like_dom_sf"/>
</dbReference>
<evidence type="ECO:0000313" key="3">
    <source>
        <dbReference type="EMBL" id="RWS25297.1"/>
    </source>
</evidence>
<keyword evidence="4" id="KW-1185">Reference proteome</keyword>
<organism evidence="3 4">
    <name type="scientific">Leptotrombidium deliense</name>
    <dbReference type="NCBI Taxonomy" id="299467"/>
    <lineage>
        <taxon>Eukaryota</taxon>
        <taxon>Metazoa</taxon>
        <taxon>Ecdysozoa</taxon>
        <taxon>Arthropoda</taxon>
        <taxon>Chelicerata</taxon>
        <taxon>Arachnida</taxon>
        <taxon>Acari</taxon>
        <taxon>Acariformes</taxon>
        <taxon>Trombidiformes</taxon>
        <taxon>Prostigmata</taxon>
        <taxon>Anystina</taxon>
        <taxon>Parasitengona</taxon>
        <taxon>Trombiculoidea</taxon>
        <taxon>Trombiculidae</taxon>
        <taxon>Leptotrombidium</taxon>
    </lineage>
</organism>
<comment type="caution">
    <text evidence="3">The sequence shown here is derived from an EMBL/GenBank/DDBJ whole genome shotgun (WGS) entry which is preliminary data.</text>
</comment>
<dbReference type="Proteomes" id="UP000288716">
    <property type="component" value="Unassembled WGS sequence"/>
</dbReference>
<gene>
    <name evidence="3" type="ORF">B4U80_13101</name>
</gene>
<keyword evidence="2" id="KW-0677">Repeat</keyword>